<keyword evidence="3" id="KW-1185">Reference proteome</keyword>
<protein>
    <submittedName>
        <fullName evidence="2">Uncharacterized protein</fullName>
    </submittedName>
</protein>
<accession>A0A2T1A258</accession>
<name>A0A2T1A258_9ACTN</name>
<evidence type="ECO:0000256" key="1">
    <source>
        <dbReference type="SAM" id="MobiDB-lite"/>
    </source>
</evidence>
<gene>
    <name evidence="2" type="ORF">CLV47_10426</name>
</gene>
<feature type="compositionally biased region" description="Basic residues" evidence="1">
    <location>
        <begin position="72"/>
        <end position="98"/>
    </location>
</feature>
<sequence length="255" mass="29353">MKHHWSQAAPRPAATPTSRQQDRRRVGRRRALLAKWCPLLPLNRRPSVPEAEPLGAPNSSELTLRRQTLVSRRSRPRKRRPSRRVRAWRSPRGRRHAKCAPESRIAGPRHLCLGLFHVKRRSQHPKRPVHLDPSLAAQMVGKDDSDRGGQASRGRFPVRSRSNHLHHLSHCYQHSSAAPFPLDPSRRVVDHRASHNYCSDIDVARANRRQDLKITNSLAYGGRKLVDLLVRALTFKRRKPAVRVNQRQAHRQQSL</sequence>
<dbReference type="Proteomes" id="UP000237752">
    <property type="component" value="Unassembled WGS sequence"/>
</dbReference>
<feature type="compositionally biased region" description="Low complexity" evidence="1">
    <location>
        <begin position="1"/>
        <end position="19"/>
    </location>
</feature>
<feature type="region of interest" description="Disordered" evidence="1">
    <location>
        <begin position="1"/>
        <end position="27"/>
    </location>
</feature>
<feature type="region of interest" description="Disordered" evidence="1">
    <location>
        <begin position="46"/>
        <end position="100"/>
    </location>
</feature>
<comment type="caution">
    <text evidence="2">The sequence shown here is derived from an EMBL/GenBank/DDBJ whole genome shotgun (WGS) entry which is preliminary data.</text>
</comment>
<proteinExistence type="predicted"/>
<evidence type="ECO:0000313" key="3">
    <source>
        <dbReference type="Proteomes" id="UP000237752"/>
    </source>
</evidence>
<evidence type="ECO:0000313" key="2">
    <source>
        <dbReference type="EMBL" id="PRZ42682.1"/>
    </source>
</evidence>
<dbReference type="EMBL" id="PVUE01000004">
    <property type="protein sequence ID" value="PRZ42682.1"/>
    <property type="molecule type" value="Genomic_DNA"/>
</dbReference>
<organism evidence="2 3">
    <name type="scientific">Antricoccus suffuscus</name>
    <dbReference type="NCBI Taxonomy" id="1629062"/>
    <lineage>
        <taxon>Bacteria</taxon>
        <taxon>Bacillati</taxon>
        <taxon>Actinomycetota</taxon>
        <taxon>Actinomycetes</taxon>
        <taxon>Geodermatophilales</taxon>
        <taxon>Antricoccaceae</taxon>
        <taxon>Antricoccus</taxon>
    </lineage>
</organism>
<reference evidence="2 3" key="1">
    <citation type="submission" date="2018-03" db="EMBL/GenBank/DDBJ databases">
        <title>Genomic Encyclopedia of Archaeal and Bacterial Type Strains, Phase II (KMG-II): from individual species to whole genera.</title>
        <authorList>
            <person name="Goeker M."/>
        </authorList>
    </citation>
    <scope>NUCLEOTIDE SEQUENCE [LARGE SCALE GENOMIC DNA]</scope>
    <source>
        <strain evidence="2 3">DSM 100065</strain>
    </source>
</reference>
<feature type="compositionally biased region" description="Polar residues" evidence="1">
    <location>
        <begin position="57"/>
        <end position="70"/>
    </location>
</feature>
<dbReference type="AlphaFoldDB" id="A0A2T1A258"/>